<evidence type="ECO:0000313" key="5">
    <source>
        <dbReference type="EMBL" id="ESN97774.1"/>
    </source>
</evidence>
<gene>
    <name evidence="6" type="primary">20216433</name>
    <name evidence="5" type="ORF">HELRODRAFT_85163</name>
</gene>
<evidence type="ECO:0000256" key="1">
    <source>
        <dbReference type="ARBA" id="ARBA00022771"/>
    </source>
</evidence>
<reference evidence="6" key="3">
    <citation type="submission" date="2015-06" db="UniProtKB">
        <authorList>
            <consortium name="EnsemblMetazoa"/>
        </authorList>
    </citation>
    <scope>IDENTIFICATION</scope>
</reference>
<dbReference type="GO" id="GO:0008270">
    <property type="term" value="F:zinc ion binding"/>
    <property type="evidence" value="ECO:0007669"/>
    <property type="project" value="UniProtKB-KW"/>
</dbReference>
<dbReference type="PROSITE" id="PS00028">
    <property type="entry name" value="ZINC_FINGER_C2H2_1"/>
    <property type="match status" value="1"/>
</dbReference>
<dbReference type="OMA" id="DECTICC"/>
<dbReference type="Pfam" id="PF25447">
    <property type="entry name" value="RING_ZNF598"/>
    <property type="match status" value="1"/>
</dbReference>
<evidence type="ECO:0000259" key="4">
    <source>
        <dbReference type="PROSITE" id="PS50089"/>
    </source>
</evidence>
<dbReference type="EMBL" id="KB097304">
    <property type="protein sequence ID" value="ESN97774.1"/>
    <property type="molecule type" value="Genomic_DNA"/>
</dbReference>
<dbReference type="OrthoDB" id="3838338at2759"/>
<keyword evidence="1 3" id="KW-0479">Metal-binding</keyword>
<keyword evidence="2" id="KW-0862">Zinc</keyword>
<dbReference type="CTD" id="20216433"/>
<dbReference type="EnsemblMetazoa" id="HelroT85163">
    <property type="protein sequence ID" value="HelroP85163"/>
    <property type="gene ID" value="HelroG85163"/>
</dbReference>
<dbReference type="STRING" id="6412.T1G5T6"/>
<reference evidence="5 7" key="2">
    <citation type="journal article" date="2013" name="Nature">
        <title>Insights into bilaterian evolution from three spiralian genomes.</title>
        <authorList>
            <person name="Simakov O."/>
            <person name="Marletaz F."/>
            <person name="Cho S.J."/>
            <person name="Edsinger-Gonzales E."/>
            <person name="Havlak P."/>
            <person name="Hellsten U."/>
            <person name="Kuo D.H."/>
            <person name="Larsson T."/>
            <person name="Lv J."/>
            <person name="Arendt D."/>
            <person name="Savage R."/>
            <person name="Osoegawa K."/>
            <person name="de Jong P."/>
            <person name="Grimwood J."/>
            <person name="Chapman J.A."/>
            <person name="Shapiro H."/>
            <person name="Aerts A."/>
            <person name="Otillar R.P."/>
            <person name="Terry A.Y."/>
            <person name="Boore J.L."/>
            <person name="Grigoriev I.V."/>
            <person name="Lindberg D.R."/>
            <person name="Seaver E.C."/>
            <person name="Weisblat D.A."/>
            <person name="Putnam N.H."/>
            <person name="Rokhsar D.S."/>
        </authorList>
    </citation>
    <scope>NUCLEOTIDE SEQUENCE</scope>
</reference>
<dbReference type="AlphaFoldDB" id="T1G5T6"/>
<dbReference type="Pfam" id="PF23230">
    <property type="entry name" value="zf-C2H2_13"/>
    <property type="match status" value="1"/>
</dbReference>
<reference evidence="7" key="1">
    <citation type="submission" date="2012-12" db="EMBL/GenBank/DDBJ databases">
        <authorList>
            <person name="Hellsten U."/>
            <person name="Grimwood J."/>
            <person name="Chapman J.A."/>
            <person name="Shapiro H."/>
            <person name="Aerts A."/>
            <person name="Otillar R.P."/>
            <person name="Terry A.Y."/>
            <person name="Boore J.L."/>
            <person name="Simakov O."/>
            <person name="Marletaz F."/>
            <person name="Cho S.-J."/>
            <person name="Edsinger-Gonzales E."/>
            <person name="Havlak P."/>
            <person name="Kuo D.-H."/>
            <person name="Larsson T."/>
            <person name="Lv J."/>
            <person name="Arendt D."/>
            <person name="Savage R."/>
            <person name="Osoegawa K."/>
            <person name="de Jong P."/>
            <person name="Lindberg D.R."/>
            <person name="Seaver E.C."/>
            <person name="Weisblat D.A."/>
            <person name="Putnam N.H."/>
            <person name="Grigoriev I.V."/>
            <person name="Rokhsar D.S."/>
        </authorList>
    </citation>
    <scope>NUCLEOTIDE SEQUENCE</scope>
</reference>
<protein>
    <recommendedName>
        <fullName evidence="4">RING-type domain-containing protein</fullName>
    </recommendedName>
</protein>
<dbReference type="PROSITE" id="PS50089">
    <property type="entry name" value="ZF_RING_2"/>
    <property type="match status" value="1"/>
</dbReference>
<dbReference type="HOGENOM" id="CLU_059635_0_0_1"/>
<feature type="domain" description="RING-type" evidence="4">
    <location>
        <begin position="24"/>
        <end position="64"/>
    </location>
</feature>
<keyword evidence="7" id="KW-1185">Reference proteome</keyword>
<name>T1G5T6_HELRO</name>
<proteinExistence type="predicted"/>
<dbReference type="InterPro" id="IPR044288">
    <property type="entry name" value="ZNF598/HEL2"/>
</dbReference>
<dbReference type="PANTHER" id="PTHR22938">
    <property type="entry name" value="ZINC FINGER PROTEIN 598"/>
    <property type="match status" value="1"/>
</dbReference>
<evidence type="ECO:0000313" key="6">
    <source>
        <dbReference type="EnsemblMetazoa" id="HelroP85163"/>
    </source>
</evidence>
<evidence type="ECO:0000256" key="2">
    <source>
        <dbReference type="ARBA" id="ARBA00022833"/>
    </source>
</evidence>
<dbReference type="GO" id="GO:0072344">
    <property type="term" value="P:rescue of stalled ribosome"/>
    <property type="evidence" value="ECO:0007669"/>
    <property type="project" value="InterPro"/>
</dbReference>
<dbReference type="GO" id="GO:0061630">
    <property type="term" value="F:ubiquitin protein ligase activity"/>
    <property type="evidence" value="ECO:0007669"/>
    <property type="project" value="InterPro"/>
</dbReference>
<dbReference type="KEGG" id="hro:HELRODRAFT_85163"/>
<keyword evidence="1 3" id="KW-0863">Zinc-finger</keyword>
<dbReference type="Proteomes" id="UP000015101">
    <property type="component" value="Unassembled WGS sequence"/>
</dbReference>
<dbReference type="InParanoid" id="T1G5T6"/>
<dbReference type="InterPro" id="IPR013087">
    <property type="entry name" value="Znf_C2H2_type"/>
</dbReference>
<dbReference type="RefSeq" id="XP_009024090.1">
    <property type="nucleotide sequence ID" value="XM_009025842.1"/>
</dbReference>
<sequence>MSSASAVVDRTTRTRTLSVDDNCCPVCHETIEIYAIGMCNHPICFRCSTRLRILCEQNDCAICRSNLKHVVFIKKKEKFEKIAVHSFCLSKDVMIFSESEEVKQKYQDLLKHKCKLCNKEEEFGSFTLLKNHMRDMHSLLSCQLCLEHLKLFSSERKFYTRQEMVQHKKFGDVNDKSYKGHPLCKFCDERYFDNDELNKHLRKAHFYCHICEENGVTGEYYCQYSDLHVHFREQHFVCEEGPCKDAQWSNVFRSQIDLNAHKLEQHSASMARSDRGQLRVINIDVNYHNPRQSAAAADVATNNLDRLRGLWLLVRRKLE</sequence>
<evidence type="ECO:0000256" key="3">
    <source>
        <dbReference type="PROSITE-ProRule" id="PRU00175"/>
    </source>
</evidence>
<dbReference type="InterPro" id="IPR056437">
    <property type="entry name" value="Znf-C2H2_ZNF598/HEL2"/>
</dbReference>
<accession>T1G5T6</accession>
<dbReference type="GeneID" id="20216433"/>
<organism evidence="6 7">
    <name type="scientific">Helobdella robusta</name>
    <name type="common">Californian leech</name>
    <dbReference type="NCBI Taxonomy" id="6412"/>
    <lineage>
        <taxon>Eukaryota</taxon>
        <taxon>Metazoa</taxon>
        <taxon>Spiralia</taxon>
        <taxon>Lophotrochozoa</taxon>
        <taxon>Annelida</taxon>
        <taxon>Clitellata</taxon>
        <taxon>Hirudinea</taxon>
        <taxon>Rhynchobdellida</taxon>
        <taxon>Glossiphoniidae</taxon>
        <taxon>Helobdella</taxon>
    </lineage>
</organism>
<evidence type="ECO:0000313" key="7">
    <source>
        <dbReference type="Proteomes" id="UP000015101"/>
    </source>
</evidence>
<dbReference type="InterPro" id="IPR001841">
    <property type="entry name" value="Znf_RING"/>
</dbReference>
<dbReference type="eggNOG" id="KOG2231">
    <property type="taxonomic scope" value="Eukaryota"/>
</dbReference>
<dbReference type="SMART" id="SM00355">
    <property type="entry name" value="ZnF_C2H2"/>
    <property type="match status" value="4"/>
</dbReference>
<dbReference type="PANTHER" id="PTHR22938:SF0">
    <property type="entry name" value="E3 UBIQUITIN-PROTEIN LIGASE ZNF598"/>
    <property type="match status" value="1"/>
</dbReference>
<dbReference type="EMBL" id="AMQM01006206">
    <property type="status" value="NOT_ANNOTATED_CDS"/>
    <property type="molecule type" value="Genomic_DNA"/>
</dbReference>